<dbReference type="GO" id="GO:0003677">
    <property type="term" value="F:DNA binding"/>
    <property type="evidence" value="ECO:0007669"/>
    <property type="project" value="InterPro"/>
</dbReference>
<reference evidence="4 5" key="1">
    <citation type="submission" date="2018-09" db="EMBL/GenBank/DDBJ databases">
        <title>Characterization of the phylogenetic diversity of five novel species belonging to the genus Bifidobacterium.</title>
        <authorList>
            <person name="Lugli G.A."/>
            <person name="Duranti S."/>
            <person name="Milani C."/>
        </authorList>
    </citation>
    <scope>NUCLEOTIDE SEQUENCE [LARGE SCALE GENOMIC DNA]</scope>
    <source>
        <strain evidence="4 5">2034B</strain>
    </source>
</reference>
<dbReference type="InterPro" id="IPR003115">
    <property type="entry name" value="ParB_N"/>
</dbReference>
<proteinExistence type="inferred from homology"/>
<protein>
    <submittedName>
        <fullName evidence="4">Chromosome partitioning protein ParB</fullName>
    </submittedName>
</protein>
<accession>A0A430FJ05</accession>
<dbReference type="OrthoDB" id="3176965at2"/>
<dbReference type="Proteomes" id="UP000287533">
    <property type="component" value="Unassembled WGS sequence"/>
</dbReference>
<dbReference type="SUPFAM" id="SSF109709">
    <property type="entry name" value="KorB DNA-binding domain-like"/>
    <property type="match status" value="1"/>
</dbReference>
<feature type="domain" description="ParB-like N-terminal" evidence="3">
    <location>
        <begin position="22"/>
        <end position="110"/>
    </location>
</feature>
<dbReference type="PANTHER" id="PTHR33375">
    <property type="entry name" value="CHROMOSOME-PARTITIONING PROTEIN PARB-RELATED"/>
    <property type="match status" value="1"/>
</dbReference>
<evidence type="ECO:0000256" key="1">
    <source>
        <dbReference type="ARBA" id="ARBA00006295"/>
    </source>
</evidence>
<dbReference type="SUPFAM" id="SSF110849">
    <property type="entry name" value="ParB/Sulfiredoxin"/>
    <property type="match status" value="1"/>
</dbReference>
<keyword evidence="5" id="KW-1185">Reference proteome</keyword>
<organism evidence="4 5">
    <name type="scientific">Bifidobacterium goeldii</name>
    <dbReference type="NCBI Taxonomy" id="2306975"/>
    <lineage>
        <taxon>Bacteria</taxon>
        <taxon>Bacillati</taxon>
        <taxon>Actinomycetota</taxon>
        <taxon>Actinomycetes</taxon>
        <taxon>Bifidobacteriales</taxon>
        <taxon>Bifidobacteriaceae</taxon>
        <taxon>Bifidobacterium</taxon>
    </lineage>
</organism>
<dbReference type="Pfam" id="PF02195">
    <property type="entry name" value="ParB_N"/>
    <property type="match status" value="1"/>
</dbReference>
<dbReference type="AlphaFoldDB" id="A0A430FJ05"/>
<name>A0A430FJ05_9BIFI</name>
<feature type="region of interest" description="Disordered" evidence="2">
    <location>
        <begin position="479"/>
        <end position="520"/>
    </location>
</feature>
<dbReference type="NCBIfam" id="TIGR00180">
    <property type="entry name" value="parB_part"/>
    <property type="match status" value="1"/>
</dbReference>
<comment type="similarity">
    <text evidence="1">Belongs to the ParB family.</text>
</comment>
<sequence length="520" mass="57035">METAIIERPVATDEDMEESNIVMLDVGLIDPNPANPRRDVGDVSELADSIRAQGIRQNLLVTPTPQGRYLLVIGHRRLAAAKLAGLSRVPAVVADLSEREQRELMLVENSQRADLTVIEEADGYQGLLDLGVGVDEAAQRTGRSASLVRRRLKIAAIGENARSKAGTAQLSIDDWETIADFDRHPDLQERLAEAAGGKNWNMAVKHARQERTWREWLDTARAELERMGIDAADEQPNTDNWYDSPKGLRRTTMLTTGDIAKAIDAWRDSHDGATPVVGVRAEGASWARGIALYETVDEEAETAAREAREARWREEREREERETAPAKEFARASRDLRIAFVTHLMELKSQPKGIGKAVAMLSARFALDTLTEGFDHWNSNAEEIWEQITGIGTAGGGDADDAKPEDEAEDPLRESVTAMIAGDPQRAAFGLLYALAEERVSWETWRDAATIAEHAAPLYEALETFGYRTSDTEVEALNGSLVPIDDDDNGEDTGIGQDSEPDDAGASQADDASGEPEDAE</sequence>
<gene>
    <name evidence="4" type="ORF">D2E25_1333</name>
</gene>
<evidence type="ECO:0000256" key="2">
    <source>
        <dbReference type="SAM" id="MobiDB-lite"/>
    </source>
</evidence>
<dbReference type="RefSeq" id="WP_125981159.1">
    <property type="nucleotide sequence ID" value="NZ_QXGL01000004.1"/>
</dbReference>
<dbReference type="Gene3D" id="3.90.1530.30">
    <property type="match status" value="1"/>
</dbReference>
<dbReference type="InterPro" id="IPR004437">
    <property type="entry name" value="ParB/RepB/Spo0J"/>
</dbReference>
<dbReference type="GO" id="GO:0005694">
    <property type="term" value="C:chromosome"/>
    <property type="evidence" value="ECO:0007669"/>
    <property type="project" value="TreeGrafter"/>
</dbReference>
<dbReference type="SMART" id="SM00470">
    <property type="entry name" value="ParB"/>
    <property type="match status" value="1"/>
</dbReference>
<dbReference type="InterPro" id="IPR036086">
    <property type="entry name" value="ParB/Sulfiredoxin_sf"/>
</dbReference>
<dbReference type="GO" id="GO:0007059">
    <property type="term" value="P:chromosome segregation"/>
    <property type="evidence" value="ECO:0007669"/>
    <property type="project" value="TreeGrafter"/>
</dbReference>
<evidence type="ECO:0000259" key="3">
    <source>
        <dbReference type="SMART" id="SM00470"/>
    </source>
</evidence>
<evidence type="ECO:0000313" key="4">
    <source>
        <dbReference type="EMBL" id="RSX52762.1"/>
    </source>
</evidence>
<comment type="caution">
    <text evidence="4">The sequence shown here is derived from an EMBL/GenBank/DDBJ whole genome shotgun (WGS) entry which is preliminary data.</text>
</comment>
<dbReference type="PANTHER" id="PTHR33375:SF1">
    <property type="entry name" value="CHROMOSOME-PARTITIONING PROTEIN PARB-RELATED"/>
    <property type="match status" value="1"/>
</dbReference>
<dbReference type="EMBL" id="QXGL01000004">
    <property type="protein sequence ID" value="RSX52762.1"/>
    <property type="molecule type" value="Genomic_DNA"/>
</dbReference>
<dbReference type="InterPro" id="IPR050336">
    <property type="entry name" value="Chromosome_partition/occlusion"/>
</dbReference>
<evidence type="ECO:0000313" key="5">
    <source>
        <dbReference type="Proteomes" id="UP000287533"/>
    </source>
</evidence>
<dbReference type="Gene3D" id="1.10.10.2830">
    <property type="match status" value="1"/>
</dbReference>